<feature type="domain" description="Methyltransferase" evidence="3">
    <location>
        <begin position="113"/>
        <end position="192"/>
    </location>
</feature>
<feature type="binding site" evidence="2">
    <location>
        <begin position="120"/>
        <end position="121"/>
    </location>
    <ligand>
        <name>S-adenosyl-L-methionine</name>
        <dbReference type="ChEBI" id="CHEBI:59789"/>
    </ligand>
</feature>
<dbReference type="RefSeq" id="WP_188354910.1">
    <property type="nucleotide sequence ID" value="NZ_BMDH01000001.1"/>
</dbReference>
<dbReference type="InterPro" id="IPR016718">
    <property type="entry name" value="rRNA_m1G-MeTrfase_A_prd"/>
</dbReference>
<evidence type="ECO:0000259" key="3">
    <source>
        <dbReference type="Pfam" id="PF13649"/>
    </source>
</evidence>
<reference evidence="4" key="1">
    <citation type="journal article" date="2014" name="Int. J. Syst. Evol. Microbiol.">
        <title>Complete genome sequence of Corynebacterium casei LMG S-19264T (=DSM 44701T), isolated from a smear-ripened cheese.</title>
        <authorList>
            <consortium name="US DOE Joint Genome Institute (JGI-PGF)"/>
            <person name="Walter F."/>
            <person name="Albersmeier A."/>
            <person name="Kalinowski J."/>
            <person name="Ruckert C."/>
        </authorList>
    </citation>
    <scope>NUCLEOTIDE SEQUENCE</scope>
    <source>
        <strain evidence="4">CCM 8606</strain>
    </source>
</reference>
<feature type="binding site" evidence="2">
    <location>
        <position position="212"/>
    </location>
    <ligand>
        <name>S-adenosyl-L-methionine</name>
        <dbReference type="ChEBI" id="CHEBI:59789"/>
    </ligand>
</feature>
<dbReference type="SUPFAM" id="SSF53335">
    <property type="entry name" value="S-adenosyl-L-methionine-dependent methyltransferases"/>
    <property type="match status" value="1"/>
</dbReference>
<dbReference type="PIRSF" id="PIRSF018249">
    <property type="entry name" value="MyrA_prd"/>
    <property type="match status" value="1"/>
</dbReference>
<dbReference type="EMBL" id="BMDH01000001">
    <property type="protein sequence ID" value="GGI13836.1"/>
    <property type="molecule type" value="Genomic_DNA"/>
</dbReference>
<comment type="caution">
    <text evidence="4">The sequence shown here is derived from an EMBL/GenBank/DDBJ whole genome shotgun (WGS) entry which is preliminary data.</text>
</comment>
<organism evidence="4 5">
    <name type="scientific">Galliscardovia ingluviei</name>
    <dbReference type="NCBI Taxonomy" id="1769422"/>
    <lineage>
        <taxon>Bacteria</taxon>
        <taxon>Bacillati</taxon>
        <taxon>Actinomycetota</taxon>
        <taxon>Actinomycetes</taxon>
        <taxon>Bifidobacteriales</taxon>
        <taxon>Bifidobacteriaceae</taxon>
        <taxon>Galliscardovia</taxon>
    </lineage>
</organism>
<evidence type="ECO:0000256" key="1">
    <source>
        <dbReference type="PIRSR" id="PIRSR018249-1"/>
    </source>
</evidence>
<proteinExistence type="predicted"/>
<protein>
    <submittedName>
        <fullName evidence="4">rRNA (Guanine-N1)-methyltransferase</fullName>
    </submittedName>
</protein>
<dbReference type="GO" id="GO:0046872">
    <property type="term" value="F:metal ion binding"/>
    <property type="evidence" value="ECO:0007669"/>
    <property type="project" value="UniProtKB-KW"/>
</dbReference>
<dbReference type="AlphaFoldDB" id="A0A8J3F1X7"/>
<evidence type="ECO:0000313" key="5">
    <source>
        <dbReference type="Proteomes" id="UP000619536"/>
    </source>
</evidence>
<dbReference type="InterPro" id="IPR029063">
    <property type="entry name" value="SAM-dependent_MTases_sf"/>
</dbReference>
<feature type="binding site" evidence="1">
    <location>
        <position position="48"/>
    </location>
    <ligand>
        <name>Zn(2+)</name>
        <dbReference type="ChEBI" id="CHEBI:29105"/>
    </ligand>
</feature>
<sequence length="307" mass="33487">MAKQSIQQLLDTSPILQCPQCARRGEQVGLIAQGTSLVCTCALCAKVHRFDVSSRGSVNMVPAQKPLLGYTEQFFAARRAVIDHGWYSLLIEQVVQQVALVMDTMHKATPIRIADIGCGEGSYAKAIAQYCASRSIDAQVFGVDLAKDAIHVATTGGSQGVRWIVADLAALPFADQSIDIIVNVFSPANYSEFKRIQTSYGVVLKVVPEISHMVQVHRAVRQADAERTAEVSSALHERSAGDLFAQHASVKQQLRVTQQVEVQPAMQPLLARMTPVLFHREDSTALVSTIHEVTLDAMLLVGKQILE</sequence>
<evidence type="ECO:0000313" key="4">
    <source>
        <dbReference type="EMBL" id="GGI13836.1"/>
    </source>
</evidence>
<dbReference type="CDD" id="cd02440">
    <property type="entry name" value="AdoMet_MTases"/>
    <property type="match status" value="1"/>
</dbReference>
<accession>A0A8J3F1X7</accession>
<keyword evidence="1" id="KW-0862">Zinc</keyword>
<dbReference type="Proteomes" id="UP000619536">
    <property type="component" value="Unassembled WGS sequence"/>
</dbReference>
<feature type="binding site" evidence="1">
    <location>
        <position position="44"/>
    </location>
    <ligand>
        <name>Zn(2+)</name>
        <dbReference type="ChEBI" id="CHEBI:29105"/>
    </ligand>
</feature>
<dbReference type="Gene3D" id="3.40.50.150">
    <property type="entry name" value="Vaccinia Virus protein VP39"/>
    <property type="match status" value="1"/>
</dbReference>
<feature type="binding site" evidence="2">
    <location>
        <position position="87"/>
    </location>
    <ligand>
        <name>S-adenosyl-L-methionine</name>
        <dbReference type="ChEBI" id="CHEBI:59789"/>
    </ligand>
</feature>
<evidence type="ECO:0000256" key="2">
    <source>
        <dbReference type="PIRSR" id="PIRSR018249-2"/>
    </source>
</evidence>
<dbReference type="GO" id="GO:0008168">
    <property type="term" value="F:methyltransferase activity"/>
    <property type="evidence" value="ECO:0007669"/>
    <property type="project" value="InterPro"/>
</dbReference>
<keyword evidence="5" id="KW-1185">Reference proteome</keyword>
<name>A0A8J3F1X7_9BIFI</name>
<dbReference type="InterPro" id="IPR041698">
    <property type="entry name" value="Methyltransf_25"/>
</dbReference>
<gene>
    <name evidence="4" type="primary">rrmA</name>
    <name evidence="4" type="ORF">GCM10007377_07950</name>
</gene>
<keyword evidence="1" id="KW-0479">Metal-binding</keyword>
<dbReference type="Pfam" id="PF13649">
    <property type="entry name" value="Methyltransf_25"/>
    <property type="match status" value="1"/>
</dbReference>
<keyword evidence="2" id="KW-0949">S-adenosyl-L-methionine</keyword>
<reference evidence="4" key="2">
    <citation type="submission" date="2020-09" db="EMBL/GenBank/DDBJ databases">
        <authorList>
            <person name="Sun Q."/>
            <person name="Sedlacek I."/>
        </authorList>
    </citation>
    <scope>NUCLEOTIDE SEQUENCE</scope>
    <source>
        <strain evidence="4">CCM 8606</strain>
    </source>
</reference>